<protein>
    <submittedName>
        <fullName evidence="1">Uncharacterized protein</fullName>
    </submittedName>
</protein>
<accession>A0ACC0CIE7</accession>
<comment type="caution">
    <text evidence="1">The sequence shown here is derived from an EMBL/GenBank/DDBJ whole genome shotgun (WGS) entry which is preliminary data.</text>
</comment>
<sequence>MPLTKSLSSPPQHISPYLPARTRYSQLVIEAYEFSGKYNLLAAVASWLLLAGFAIIPGTYTSLQKADLGTTGAGKVLNNVIQHTSLLGIAITCCILGIAGIGVLWWWFRNSYVWLNDRIFLPGILNATTGLVTTLVNIYTAKNGAWSATAIATIALIGIILGVMVAAFSAYTLLIRGLSDKG</sequence>
<gene>
    <name evidence="1" type="ORF">F4821DRAFT_99229</name>
</gene>
<evidence type="ECO:0000313" key="1">
    <source>
        <dbReference type="EMBL" id="KAI6080090.1"/>
    </source>
</evidence>
<dbReference type="EMBL" id="MU394534">
    <property type="protein sequence ID" value="KAI6080090.1"/>
    <property type="molecule type" value="Genomic_DNA"/>
</dbReference>
<evidence type="ECO:0000313" key="2">
    <source>
        <dbReference type="Proteomes" id="UP001497680"/>
    </source>
</evidence>
<name>A0ACC0CIE7_9PEZI</name>
<proteinExistence type="predicted"/>
<keyword evidence="2" id="KW-1185">Reference proteome</keyword>
<organism evidence="1 2">
    <name type="scientific">Hypoxylon rubiginosum</name>
    <dbReference type="NCBI Taxonomy" id="110542"/>
    <lineage>
        <taxon>Eukaryota</taxon>
        <taxon>Fungi</taxon>
        <taxon>Dikarya</taxon>
        <taxon>Ascomycota</taxon>
        <taxon>Pezizomycotina</taxon>
        <taxon>Sordariomycetes</taxon>
        <taxon>Xylariomycetidae</taxon>
        <taxon>Xylariales</taxon>
        <taxon>Hypoxylaceae</taxon>
        <taxon>Hypoxylon</taxon>
    </lineage>
</organism>
<reference evidence="1 2" key="1">
    <citation type="journal article" date="2022" name="New Phytol.">
        <title>Ecological generalism drives hyperdiversity of secondary metabolite gene clusters in xylarialean endophytes.</title>
        <authorList>
            <person name="Franco M.E.E."/>
            <person name="Wisecaver J.H."/>
            <person name="Arnold A.E."/>
            <person name="Ju Y.M."/>
            <person name="Slot J.C."/>
            <person name="Ahrendt S."/>
            <person name="Moore L.P."/>
            <person name="Eastman K.E."/>
            <person name="Scott K."/>
            <person name="Konkel Z."/>
            <person name="Mondo S.J."/>
            <person name="Kuo A."/>
            <person name="Hayes R.D."/>
            <person name="Haridas S."/>
            <person name="Andreopoulos B."/>
            <person name="Riley R."/>
            <person name="LaButti K."/>
            <person name="Pangilinan J."/>
            <person name="Lipzen A."/>
            <person name="Amirebrahimi M."/>
            <person name="Yan J."/>
            <person name="Adam C."/>
            <person name="Keymanesh K."/>
            <person name="Ng V."/>
            <person name="Louie K."/>
            <person name="Northen T."/>
            <person name="Drula E."/>
            <person name="Henrissat B."/>
            <person name="Hsieh H.M."/>
            <person name="Youens-Clark K."/>
            <person name="Lutzoni F."/>
            <person name="Miadlikowska J."/>
            <person name="Eastwood D.C."/>
            <person name="Hamelin R.C."/>
            <person name="Grigoriev I.V."/>
            <person name="U'Ren J.M."/>
        </authorList>
    </citation>
    <scope>NUCLEOTIDE SEQUENCE [LARGE SCALE GENOMIC DNA]</scope>
    <source>
        <strain evidence="1 2">ER1909</strain>
    </source>
</reference>
<dbReference type="Proteomes" id="UP001497680">
    <property type="component" value="Unassembled WGS sequence"/>
</dbReference>